<protein>
    <submittedName>
        <fullName evidence="2">Methyltransferase type 11</fullName>
    </submittedName>
</protein>
<dbReference type="EMBL" id="CP000482">
    <property type="protein sequence ID" value="ABL00067.1"/>
    <property type="molecule type" value="Genomic_DNA"/>
</dbReference>
<dbReference type="Gene3D" id="3.40.50.150">
    <property type="entry name" value="Vaccinia Virus protein VP39"/>
    <property type="match status" value="1"/>
</dbReference>
<dbReference type="eggNOG" id="COG2226">
    <property type="taxonomic scope" value="Bacteria"/>
</dbReference>
<dbReference type="GO" id="GO:0008168">
    <property type="term" value="F:methyltransferase activity"/>
    <property type="evidence" value="ECO:0007669"/>
    <property type="project" value="UniProtKB-KW"/>
</dbReference>
<sequence length="254" mass="29474">MTYDDDHIEQLKKAYSENKVSDSYIEDRFSSAIGRILHEAQVSFVVEAITKHRITSVLEVAPGPARLTVDIGASCRQTHGTIMDFNVNMLEQAQKRLSASGLAENWKSVAGDAFDMPFKDIFQLAYSFRFIRHFHKEDRNRIYNQIHQHLEPNGFLIFDAINRQVSEPLRANATVDEYPIYDELYDFQQLEQELKQNQFRIVEYIAVQRCYSLLSKIQILIGPRSEKLAYRLMKLVEAAKIGQPLEWIVLCQKI</sequence>
<dbReference type="GO" id="GO:0032259">
    <property type="term" value="P:methylation"/>
    <property type="evidence" value="ECO:0007669"/>
    <property type="project" value="UniProtKB-KW"/>
</dbReference>
<evidence type="ECO:0000259" key="1">
    <source>
        <dbReference type="Pfam" id="PF13649"/>
    </source>
</evidence>
<keyword evidence="3" id="KW-1185">Reference proteome</keyword>
<feature type="domain" description="Methyltransferase" evidence="1">
    <location>
        <begin position="57"/>
        <end position="154"/>
    </location>
</feature>
<name>A1ARU6_PELPD</name>
<dbReference type="InterPro" id="IPR041698">
    <property type="entry name" value="Methyltransf_25"/>
</dbReference>
<dbReference type="SUPFAM" id="SSF53335">
    <property type="entry name" value="S-adenosyl-L-methionine-dependent methyltransferases"/>
    <property type="match status" value="1"/>
</dbReference>
<keyword evidence="2" id="KW-0808">Transferase</keyword>
<dbReference type="Pfam" id="PF13649">
    <property type="entry name" value="Methyltransf_25"/>
    <property type="match status" value="1"/>
</dbReference>
<dbReference type="HOGENOM" id="CLU_1093496_0_0_7"/>
<dbReference type="AlphaFoldDB" id="A1ARU6"/>
<dbReference type="InterPro" id="IPR029063">
    <property type="entry name" value="SAM-dependent_MTases_sf"/>
</dbReference>
<dbReference type="Proteomes" id="UP000006732">
    <property type="component" value="Chromosome"/>
</dbReference>
<accession>A1ARU6</accession>
<reference evidence="2 3" key="1">
    <citation type="submission" date="2006-10" db="EMBL/GenBank/DDBJ databases">
        <title>Complete sequence of chromosome of Pelobacter propionicus DSM 2379.</title>
        <authorList>
            <consortium name="US DOE Joint Genome Institute"/>
            <person name="Copeland A."/>
            <person name="Lucas S."/>
            <person name="Lapidus A."/>
            <person name="Barry K."/>
            <person name="Detter J.C."/>
            <person name="Glavina del Rio T."/>
            <person name="Hammon N."/>
            <person name="Israni S."/>
            <person name="Dalin E."/>
            <person name="Tice H."/>
            <person name="Pitluck S."/>
            <person name="Saunders E."/>
            <person name="Brettin T."/>
            <person name="Bruce D."/>
            <person name="Han C."/>
            <person name="Tapia R."/>
            <person name="Schmutz J."/>
            <person name="Larimer F."/>
            <person name="Land M."/>
            <person name="Hauser L."/>
            <person name="Kyrpides N."/>
            <person name="Kim E."/>
            <person name="Lovley D."/>
            <person name="Richardson P."/>
        </authorList>
    </citation>
    <scope>NUCLEOTIDE SEQUENCE [LARGE SCALE GENOMIC DNA]</scope>
    <source>
        <strain evidence="3">DSM 2379 / NBRC 103807 / OttBd1</strain>
    </source>
</reference>
<dbReference type="STRING" id="338966.Ppro_2461"/>
<organism evidence="2 3">
    <name type="scientific">Pelobacter propionicus (strain DSM 2379 / NBRC 103807 / OttBd1)</name>
    <dbReference type="NCBI Taxonomy" id="338966"/>
    <lineage>
        <taxon>Bacteria</taxon>
        <taxon>Pseudomonadati</taxon>
        <taxon>Thermodesulfobacteriota</taxon>
        <taxon>Desulfuromonadia</taxon>
        <taxon>Desulfuromonadales</taxon>
        <taxon>Desulfuromonadaceae</taxon>
        <taxon>Pelobacter</taxon>
    </lineage>
</organism>
<evidence type="ECO:0000313" key="3">
    <source>
        <dbReference type="Proteomes" id="UP000006732"/>
    </source>
</evidence>
<dbReference type="RefSeq" id="WP_011736322.1">
    <property type="nucleotide sequence ID" value="NC_008609.1"/>
</dbReference>
<keyword evidence="2" id="KW-0489">Methyltransferase</keyword>
<gene>
    <name evidence="2" type="ordered locus">Ppro_2461</name>
</gene>
<evidence type="ECO:0000313" key="2">
    <source>
        <dbReference type="EMBL" id="ABL00067.1"/>
    </source>
</evidence>
<proteinExistence type="predicted"/>
<dbReference type="OrthoDB" id="4298081at2"/>
<dbReference type="KEGG" id="ppd:Ppro_2461"/>